<dbReference type="AlphaFoldDB" id="A0A0J8VAX2"/>
<protein>
    <submittedName>
        <fullName evidence="4">SCO family protein</fullName>
    </submittedName>
</protein>
<keyword evidence="5" id="KW-1185">Reference proteome</keyword>
<dbReference type="RefSeq" id="WP_048899036.1">
    <property type="nucleotide sequence ID" value="NZ_AP024853.1"/>
</dbReference>
<feature type="binding site" evidence="2">
    <location>
        <position position="77"/>
    </location>
    <ligand>
        <name>Cu cation</name>
        <dbReference type="ChEBI" id="CHEBI:23378"/>
    </ligand>
</feature>
<dbReference type="SUPFAM" id="SSF52833">
    <property type="entry name" value="Thioredoxin-like"/>
    <property type="match status" value="1"/>
</dbReference>
<keyword evidence="2" id="KW-0186">Copper</keyword>
<dbReference type="InterPro" id="IPR036249">
    <property type="entry name" value="Thioredoxin-like_sf"/>
</dbReference>
<comment type="similarity">
    <text evidence="1">Belongs to the SCO1/2 family.</text>
</comment>
<dbReference type="GO" id="GO:0046872">
    <property type="term" value="F:metal ion binding"/>
    <property type="evidence" value="ECO:0007669"/>
    <property type="project" value="UniProtKB-KW"/>
</dbReference>
<feature type="binding site" evidence="2">
    <location>
        <position position="164"/>
    </location>
    <ligand>
        <name>Cu cation</name>
        <dbReference type="ChEBI" id="CHEBI:23378"/>
    </ligand>
</feature>
<evidence type="ECO:0000313" key="4">
    <source>
        <dbReference type="EMBL" id="PSW24381.1"/>
    </source>
</evidence>
<dbReference type="Pfam" id="PF02630">
    <property type="entry name" value="SCO1-SenC"/>
    <property type="match status" value="1"/>
</dbReference>
<dbReference type="Gene3D" id="3.40.30.10">
    <property type="entry name" value="Glutaredoxin"/>
    <property type="match status" value="1"/>
</dbReference>
<evidence type="ECO:0000313" key="5">
    <source>
        <dbReference type="Proteomes" id="UP000240481"/>
    </source>
</evidence>
<dbReference type="PANTHER" id="PTHR12151:SF25">
    <property type="entry name" value="LINALOOL DEHYDRATASE_ISOMERASE DOMAIN-CONTAINING PROTEIN"/>
    <property type="match status" value="1"/>
</dbReference>
<organism evidence="4 5">
    <name type="scientific">Photobacterium swingsii</name>
    <dbReference type="NCBI Taxonomy" id="680026"/>
    <lineage>
        <taxon>Bacteria</taxon>
        <taxon>Pseudomonadati</taxon>
        <taxon>Pseudomonadota</taxon>
        <taxon>Gammaproteobacteria</taxon>
        <taxon>Vibrionales</taxon>
        <taxon>Vibrionaceae</taxon>
        <taxon>Photobacterium</taxon>
    </lineage>
</organism>
<keyword evidence="3" id="KW-1015">Disulfide bond</keyword>
<dbReference type="PANTHER" id="PTHR12151">
    <property type="entry name" value="ELECTRON TRANSPORT PROTIN SCO1/SENC FAMILY MEMBER"/>
    <property type="match status" value="1"/>
</dbReference>
<dbReference type="InterPro" id="IPR003782">
    <property type="entry name" value="SCO1/SenC"/>
</dbReference>
<evidence type="ECO:0000256" key="3">
    <source>
        <dbReference type="PIRSR" id="PIRSR603782-2"/>
    </source>
</evidence>
<evidence type="ECO:0000256" key="1">
    <source>
        <dbReference type="ARBA" id="ARBA00010996"/>
    </source>
</evidence>
<comment type="caution">
    <text evidence="4">The sequence shown here is derived from an EMBL/GenBank/DDBJ whole genome shotgun (WGS) entry which is preliminary data.</text>
</comment>
<dbReference type="OrthoDB" id="9790194at2"/>
<sequence>MKFQWIVLALALGAGLLTRYIMDRSEAPTSASHTPTQLESVDVNALYSGEDTINLFAQDDKRLRVVYFGYTHCPDVCPTSLAVLSAALQSLPQDNLAQLWPAFITLDPERDTPAKSAEYAGYFNKSITGLSGSDAQIKALAEKYGVLYMRTEMKDSAMKYSVDHSSYFYLLQPDGTLLEKVPHTLNSAILVDAITRNLPQQLAAN</sequence>
<feature type="binding site" evidence="2">
    <location>
        <position position="73"/>
    </location>
    <ligand>
        <name>Cu cation</name>
        <dbReference type="ChEBI" id="CHEBI:23378"/>
    </ligand>
</feature>
<dbReference type="CDD" id="cd02968">
    <property type="entry name" value="SCO"/>
    <property type="match status" value="1"/>
</dbReference>
<dbReference type="Proteomes" id="UP000240481">
    <property type="component" value="Unassembled WGS sequence"/>
</dbReference>
<feature type="disulfide bond" description="Redox-active" evidence="3">
    <location>
        <begin position="73"/>
        <end position="77"/>
    </location>
</feature>
<gene>
    <name evidence="4" type="ORF">C9I94_10060</name>
</gene>
<dbReference type="STRING" id="680026.AB733_12325"/>
<name>A0A0J8VAX2_9GAMM</name>
<evidence type="ECO:0000256" key="2">
    <source>
        <dbReference type="PIRSR" id="PIRSR603782-1"/>
    </source>
</evidence>
<reference evidence="4 5" key="1">
    <citation type="submission" date="2018-01" db="EMBL/GenBank/DDBJ databases">
        <title>Whole genome sequencing of Histamine producing bacteria.</title>
        <authorList>
            <person name="Butler K."/>
        </authorList>
    </citation>
    <scope>NUCLEOTIDE SEQUENCE [LARGE SCALE GENOMIC DNA]</scope>
    <source>
        <strain evidence="4 5">DSM 24669</strain>
    </source>
</reference>
<dbReference type="EMBL" id="PYLZ01000005">
    <property type="protein sequence ID" value="PSW24381.1"/>
    <property type="molecule type" value="Genomic_DNA"/>
</dbReference>
<keyword evidence="2" id="KW-0479">Metal-binding</keyword>
<accession>A0A0J8VAX2</accession>
<proteinExistence type="inferred from homology"/>